<dbReference type="EC" id="3.5.1.4" evidence="3"/>
<dbReference type="PROSITE" id="PS00571">
    <property type="entry name" value="AMIDASES"/>
    <property type="match status" value="1"/>
</dbReference>
<sequence>MPPKKQKKSHAKSWKDVASEAQAHRDATIRNVLGDSEFAVLQSKGPLSDSQHQITNLKLKELNKLLITGAILAEEVVTAFLRRSAVAQQSVNCLTELLGERALTRARELDGKHPSKRGPLHGIPISVKSHIGIQNTRMPAGYIAWWNNFSTKDALVVQILERAGAVIHARTTEPQSMMQLECTSNLYGTTLNPYNPNLSSGGSSGGEGALVAMGGSSIGLGSDVGGSIRVPAAACGIFGLKPTGFRVPCTGWSSTPPGADPIPTVLGPLSNDLDGIEMFMETVLAAESWKVEPALVPLPWRSVSFDRPIKIGISMHDGTVLPHPPITRTLQELADKLRGLPGFRVMDFVPYKHDEAWAIASSLYFTDGGAADRSVMAESGEPILPLTNWIINETPGVKNLTRSELEYWLEEREEYRLEYAAAWNSTGTWDADKGTWDSPMDILICPVMPGVASRHGTAKYWSYSAVWNLVDYPALAFPAGRVDKDKDAATCKRIKFMSDHDRWNWSLCKCHAMFFLSVLTRDSPR</sequence>
<evidence type="ECO:0000259" key="8">
    <source>
        <dbReference type="Pfam" id="PF01425"/>
    </source>
</evidence>
<dbReference type="PANTHER" id="PTHR46072">
    <property type="entry name" value="AMIDASE-RELATED-RELATED"/>
    <property type="match status" value="1"/>
</dbReference>
<gene>
    <name evidence="9" type="ORF">QBC37DRAFT_408438</name>
</gene>
<dbReference type="SUPFAM" id="SSF75304">
    <property type="entry name" value="Amidase signature (AS) enzymes"/>
    <property type="match status" value="1"/>
</dbReference>
<feature type="active site" description="Acyl-ester intermediate" evidence="5">
    <location>
        <position position="227"/>
    </location>
</feature>
<feature type="compositionally biased region" description="Basic residues" evidence="7">
    <location>
        <begin position="1"/>
        <end position="12"/>
    </location>
</feature>
<evidence type="ECO:0000256" key="2">
    <source>
        <dbReference type="ARBA" id="ARBA00009199"/>
    </source>
</evidence>
<evidence type="ECO:0000256" key="5">
    <source>
        <dbReference type="PIRSR" id="PIRSR001221-1"/>
    </source>
</evidence>
<feature type="binding site" evidence="6">
    <location>
        <position position="203"/>
    </location>
    <ligand>
        <name>substrate</name>
    </ligand>
</feature>
<dbReference type="PIRSF" id="PIRSF001221">
    <property type="entry name" value="Amidase_fungi"/>
    <property type="match status" value="1"/>
</dbReference>
<feature type="binding site" evidence="6">
    <location>
        <position position="177"/>
    </location>
    <ligand>
        <name>substrate</name>
    </ligand>
</feature>
<evidence type="ECO:0000256" key="7">
    <source>
        <dbReference type="SAM" id="MobiDB-lite"/>
    </source>
</evidence>
<evidence type="ECO:0000256" key="3">
    <source>
        <dbReference type="ARBA" id="ARBA00012922"/>
    </source>
</evidence>
<dbReference type="InterPro" id="IPR020556">
    <property type="entry name" value="Amidase_CS"/>
</dbReference>
<evidence type="ECO:0000256" key="4">
    <source>
        <dbReference type="ARBA" id="ARBA00022801"/>
    </source>
</evidence>
<evidence type="ECO:0000256" key="1">
    <source>
        <dbReference type="ARBA" id="ARBA00001311"/>
    </source>
</evidence>
<feature type="active site" description="Charge relay system" evidence="5">
    <location>
        <position position="203"/>
    </location>
</feature>
<feature type="binding site" evidence="6">
    <location>
        <begin position="224"/>
        <end position="227"/>
    </location>
    <ligand>
        <name>substrate</name>
    </ligand>
</feature>
<organism evidence="9 10">
    <name type="scientific">Rhypophila decipiens</name>
    <dbReference type="NCBI Taxonomy" id="261697"/>
    <lineage>
        <taxon>Eukaryota</taxon>
        <taxon>Fungi</taxon>
        <taxon>Dikarya</taxon>
        <taxon>Ascomycota</taxon>
        <taxon>Pezizomycotina</taxon>
        <taxon>Sordariomycetes</taxon>
        <taxon>Sordariomycetidae</taxon>
        <taxon>Sordariales</taxon>
        <taxon>Naviculisporaceae</taxon>
        <taxon>Rhypophila</taxon>
    </lineage>
</organism>
<feature type="domain" description="Amidase" evidence="8">
    <location>
        <begin position="75"/>
        <end position="488"/>
    </location>
</feature>
<comment type="similarity">
    <text evidence="2">Belongs to the amidase family.</text>
</comment>
<reference evidence="9" key="1">
    <citation type="journal article" date="2023" name="Mol. Phylogenet. Evol.">
        <title>Genome-scale phylogeny and comparative genomics of the fungal order Sordariales.</title>
        <authorList>
            <person name="Hensen N."/>
            <person name="Bonometti L."/>
            <person name="Westerberg I."/>
            <person name="Brannstrom I.O."/>
            <person name="Guillou S."/>
            <person name="Cros-Aarteil S."/>
            <person name="Calhoun S."/>
            <person name="Haridas S."/>
            <person name="Kuo A."/>
            <person name="Mondo S."/>
            <person name="Pangilinan J."/>
            <person name="Riley R."/>
            <person name="LaButti K."/>
            <person name="Andreopoulos B."/>
            <person name="Lipzen A."/>
            <person name="Chen C."/>
            <person name="Yan M."/>
            <person name="Daum C."/>
            <person name="Ng V."/>
            <person name="Clum A."/>
            <person name="Steindorff A."/>
            <person name="Ohm R.A."/>
            <person name="Martin F."/>
            <person name="Silar P."/>
            <person name="Natvig D.O."/>
            <person name="Lalanne C."/>
            <person name="Gautier V."/>
            <person name="Ament-Velasquez S.L."/>
            <person name="Kruys A."/>
            <person name="Hutchinson M.I."/>
            <person name="Powell A.J."/>
            <person name="Barry K."/>
            <person name="Miller A.N."/>
            <person name="Grigoriev I.V."/>
            <person name="Debuchy R."/>
            <person name="Gladieux P."/>
            <person name="Hiltunen Thoren M."/>
            <person name="Johannesson H."/>
        </authorList>
    </citation>
    <scope>NUCLEOTIDE SEQUENCE</scope>
    <source>
        <strain evidence="9">PSN293</strain>
    </source>
</reference>
<feature type="region of interest" description="Disordered" evidence="7">
    <location>
        <begin position="1"/>
        <end position="20"/>
    </location>
</feature>
<proteinExistence type="inferred from homology"/>
<evidence type="ECO:0000256" key="6">
    <source>
        <dbReference type="PIRSR" id="PIRSR001221-2"/>
    </source>
</evidence>
<accession>A0AAN6YLS7</accession>
<keyword evidence="4" id="KW-0378">Hydrolase</keyword>
<dbReference type="InterPro" id="IPR036928">
    <property type="entry name" value="AS_sf"/>
</dbReference>
<evidence type="ECO:0000313" key="9">
    <source>
        <dbReference type="EMBL" id="KAK4220366.1"/>
    </source>
</evidence>
<dbReference type="AlphaFoldDB" id="A0AAN6YLS7"/>
<protein>
    <recommendedName>
        <fullName evidence="3">amidase</fullName>
        <ecNumber evidence="3">3.5.1.4</ecNumber>
    </recommendedName>
</protein>
<dbReference type="Gene3D" id="3.90.1300.10">
    <property type="entry name" value="Amidase signature (AS) domain"/>
    <property type="match status" value="1"/>
</dbReference>
<evidence type="ECO:0000313" key="10">
    <source>
        <dbReference type="Proteomes" id="UP001301769"/>
    </source>
</evidence>
<dbReference type="GO" id="GO:0004040">
    <property type="term" value="F:amidase activity"/>
    <property type="evidence" value="ECO:0007669"/>
    <property type="project" value="UniProtKB-EC"/>
</dbReference>
<dbReference type="Proteomes" id="UP001301769">
    <property type="component" value="Unassembled WGS sequence"/>
</dbReference>
<dbReference type="Pfam" id="PF01425">
    <property type="entry name" value="Amidase"/>
    <property type="match status" value="1"/>
</dbReference>
<keyword evidence="10" id="KW-1185">Reference proteome</keyword>
<comment type="catalytic activity">
    <reaction evidence="1">
        <text>a monocarboxylic acid amide + H2O = a monocarboxylate + NH4(+)</text>
        <dbReference type="Rhea" id="RHEA:12020"/>
        <dbReference type="ChEBI" id="CHEBI:15377"/>
        <dbReference type="ChEBI" id="CHEBI:28938"/>
        <dbReference type="ChEBI" id="CHEBI:35757"/>
        <dbReference type="ChEBI" id="CHEBI:83628"/>
        <dbReference type="EC" id="3.5.1.4"/>
    </reaction>
</comment>
<name>A0AAN6YLS7_9PEZI</name>
<feature type="active site" description="Charge relay system" evidence="5">
    <location>
        <position position="128"/>
    </location>
</feature>
<reference evidence="9" key="2">
    <citation type="submission" date="2023-05" db="EMBL/GenBank/DDBJ databases">
        <authorList>
            <consortium name="Lawrence Berkeley National Laboratory"/>
            <person name="Steindorff A."/>
            <person name="Hensen N."/>
            <person name="Bonometti L."/>
            <person name="Westerberg I."/>
            <person name="Brannstrom I.O."/>
            <person name="Guillou S."/>
            <person name="Cros-Aarteil S."/>
            <person name="Calhoun S."/>
            <person name="Haridas S."/>
            <person name="Kuo A."/>
            <person name="Mondo S."/>
            <person name="Pangilinan J."/>
            <person name="Riley R."/>
            <person name="Labutti K."/>
            <person name="Andreopoulos B."/>
            <person name="Lipzen A."/>
            <person name="Chen C."/>
            <person name="Yanf M."/>
            <person name="Daum C."/>
            <person name="Ng V."/>
            <person name="Clum A."/>
            <person name="Ohm R."/>
            <person name="Martin F."/>
            <person name="Silar P."/>
            <person name="Natvig D."/>
            <person name="Lalanne C."/>
            <person name="Gautier V."/>
            <person name="Ament-Velasquez S.L."/>
            <person name="Kruys A."/>
            <person name="Hutchinson M.I."/>
            <person name="Powell A.J."/>
            <person name="Barry K."/>
            <person name="Miller A.N."/>
            <person name="Grigoriev I.V."/>
            <person name="Debuchy R."/>
            <person name="Gladieux P."/>
            <person name="Thoren M.H."/>
            <person name="Johannesson H."/>
        </authorList>
    </citation>
    <scope>NUCLEOTIDE SEQUENCE</scope>
    <source>
        <strain evidence="9">PSN293</strain>
    </source>
</reference>
<dbReference type="EMBL" id="MU858045">
    <property type="protein sequence ID" value="KAK4220366.1"/>
    <property type="molecule type" value="Genomic_DNA"/>
</dbReference>
<dbReference type="InterPro" id="IPR023631">
    <property type="entry name" value="Amidase_dom"/>
</dbReference>
<comment type="caution">
    <text evidence="9">The sequence shown here is derived from an EMBL/GenBank/DDBJ whole genome shotgun (WGS) entry which is preliminary data.</text>
</comment>
<dbReference type="PANTHER" id="PTHR46072:SF4">
    <property type="entry name" value="AMIDASE C550.07-RELATED"/>
    <property type="match status" value="1"/>
</dbReference>